<organism evidence="2 3">
    <name type="scientific">Caulobacter vibrioides</name>
    <name type="common">Caulobacter crescentus</name>
    <dbReference type="NCBI Taxonomy" id="155892"/>
    <lineage>
        <taxon>Bacteria</taxon>
        <taxon>Pseudomonadati</taxon>
        <taxon>Pseudomonadota</taxon>
        <taxon>Alphaproteobacteria</taxon>
        <taxon>Caulobacterales</taxon>
        <taxon>Caulobacteraceae</taxon>
        <taxon>Caulobacter</taxon>
    </lineage>
</organism>
<dbReference type="Pfam" id="PF14117">
    <property type="entry name" value="DUF4287"/>
    <property type="match status" value="1"/>
</dbReference>
<dbReference type="Proteomes" id="UP000215616">
    <property type="component" value="Unassembled WGS sequence"/>
</dbReference>
<evidence type="ECO:0000313" key="2">
    <source>
        <dbReference type="EMBL" id="OYX03774.1"/>
    </source>
</evidence>
<gene>
    <name evidence="2" type="ORF">B7Z12_09005</name>
</gene>
<proteinExistence type="predicted"/>
<name>A0A258D845_CAUVI</name>
<dbReference type="InterPro" id="IPR025629">
    <property type="entry name" value="DUF4287"/>
</dbReference>
<evidence type="ECO:0000313" key="3">
    <source>
        <dbReference type="Proteomes" id="UP000215616"/>
    </source>
</evidence>
<dbReference type="EMBL" id="NCDQ01000122">
    <property type="protein sequence ID" value="OYX03774.1"/>
    <property type="molecule type" value="Genomic_DNA"/>
</dbReference>
<dbReference type="AlphaFoldDB" id="A0A258D845"/>
<dbReference type="Pfam" id="PF18899">
    <property type="entry name" value="DUF5655"/>
    <property type="match status" value="1"/>
</dbReference>
<reference evidence="2 3" key="1">
    <citation type="submission" date="2017-03" db="EMBL/GenBank/DDBJ databases">
        <title>Lifting the veil on microbial sulfur biogeochemistry in mining wastewaters.</title>
        <authorList>
            <person name="Kantor R.S."/>
            <person name="Colenbrander Nelson T."/>
            <person name="Marshall S."/>
            <person name="Bennett D."/>
            <person name="Apte S."/>
            <person name="Camacho D."/>
            <person name="Thomas B.C."/>
            <person name="Warren L.A."/>
            <person name="Banfield J.F."/>
        </authorList>
    </citation>
    <scope>NUCLEOTIDE SEQUENCE [LARGE SCALE GENOMIC DNA]</scope>
    <source>
        <strain evidence="2">32-67-7</strain>
    </source>
</reference>
<accession>A0A258D845</accession>
<comment type="caution">
    <text evidence="2">The sequence shown here is derived from an EMBL/GenBank/DDBJ whole genome shotgun (WGS) entry which is preliminary data.</text>
</comment>
<dbReference type="InterPro" id="IPR043714">
    <property type="entry name" value="DUF5655"/>
</dbReference>
<protein>
    <recommendedName>
        <fullName evidence="1">DUF5655 domain-containing protein</fullName>
    </recommendedName>
</protein>
<feature type="domain" description="DUF5655" evidence="1">
    <location>
        <begin position="94"/>
        <end position="191"/>
    </location>
</feature>
<sequence length="193" mass="21103">MDGKPQGLTEQQQKWFASVRANLERETGKTLEQWVEIVRRECPETRSKARNDWLKAAYGIGQNRAATIFGVAFPSEMGWDDADGLRAALWTDPASAAVLEALEAAIADLSDVVTGQRKGYTAWSRKSQFAAAKPLKGGGVALGLALTPEVSPRLVEPRNESWSERLKAKLILASPAEVDKALKALLKAAWERS</sequence>
<evidence type="ECO:0000259" key="1">
    <source>
        <dbReference type="Pfam" id="PF18899"/>
    </source>
</evidence>